<comment type="caution">
    <text evidence="1">The sequence shown here is derived from an EMBL/GenBank/DDBJ whole genome shotgun (WGS) entry which is preliminary data.</text>
</comment>
<dbReference type="AlphaFoldDB" id="A0A495VNM1"/>
<evidence type="ECO:0000313" key="1">
    <source>
        <dbReference type="EMBL" id="RKT50999.1"/>
    </source>
</evidence>
<sequence length="122" mass="13945">MNEKIYYNEDLPEGVEPLYNGNIADVYYSAHDSAHFRLSYDGLNRLTASQQYTRDGVKTAAAEAFTYDKMGNITAIELPSSQNAQYFGYQLGIRDLLIAPFSILDRYTRSIPTLYKRLTKQL</sequence>
<proteinExistence type="predicted"/>
<accession>A0A495VNM1</accession>
<dbReference type="GeneID" id="92929548"/>
<dbReference type="OrthoDB" id="976756at2"/>
<protein>
    <recommendedName>
        <fullName evidence="3">YD repeat-containing protein</fullName>
    </recommendedName>
</protein>
<evidence type="ECO:0000313" key="2">
    <source>
        <dbReference type="Proteomes" id="UP000269493"/>
    </source>
</evidence>
<dbReference type="Proteomes" id="UP000269493">
    <property type="component" value="Unassembled WGS sequence"/>
</dbReference>
<evidence type="ECO:0008006" key="3">
    <source>
        <dbReference type="Google" id="ProtNLM"/>
    </source>
</evidence>
<dbReference type="EMBL" id="RBXN01000006">
    <property type="protein sequence ID" value="RKT50999.1"/>
    <property type="molecule type" value="Genomic_DNA"/>
</dbReference>
<keyword evidence="2" id="KW-1185">Reference proteome</keyword>
<dbReference type="RefSeq" id="WP_122329739.1">
    <property type="nucleotide sequence ID" value="NZ_RBXN01000006.1"/>
</dbReference>
<reference evidence="1 2" key="1">
    <citation type="submission" date="2018-10" db="EMBL/GenBank/DDBJ databases">
        <title>Genomic Encyclopedia of Archaeal and Bacterial Type Strains, Phase II (KMG-II): from individual species to whole genera.</title>
        <authorList>
            <person name="Goeker M."/>
        </authorList>
    </citation>
    <scope>NUCLEOTIDE SEQUENCE [LARGE SCALE GENOMIC DNA]</scope>
    <source>
        <strain evidence="1 2">NSB1</strain>
    </source>
</reference>
<name>A0A495VNM1_9BACT</name>
<gene>
    <name evidence="1" type="ORF">BC742_1959</name>
</gene>
<organism evidence="1 2">
    <name type="scientific">Coprobacter fastidiosus NSB1 = JCM 33896</name>
    <dbReference type="NCBI Taxonomy" id="1349822"/>
    <lineage>
        <taxon>Bacteria</taxon>
        <taxon>Pseudomonadati</taxon>
        <taxon>Bacteroidota</taxon>
        <taxon>Bacteroidia</taxon>
        <taxon>Bacteroidales</taxon>
        <taxon>Barnesiellaceae</taxon>
        <taxon>Coprobacter</taxon>
    </lineage>
</organism>